<dbReference type="Proteomes" id="UP001595715">
    <property type="component" value="Unassembled WGS sequence"/>
</dbReference>
<evidence type="ECO:0000256" key="1">
    <source>
        <dbReference type="SAM" id="Phobius"/>
    </source>
</evidence>
<gene>
    <name evidence="2" type="ORF">ACFOZ8_00485</name>
</gene>
<organism evidence="2 3">
    <name type="scientific">Paenibacillus xanthanilyticus</name>
    <dbReference type="NCBI Taxonomy" id="1783531"/>
    <lineage>
        <taxon>Bacteria</taxon>
        <taxon>Bacillati</taxon>
        <taxon>Bacillota</taxon>
        <taxon>Bacilli</taxon>
        <taxon>Bacillales</taxon>
        <taxon>Paenibacillaceae</taxon>
        <taxon>Paenibacillus</taxon>
    </lineage>
</organism>
<sequence>MTHRKNVALLVAVAVIIVGLVGYLLLHAFTREIDETVVYGVSSDAIEFDCTDEMNKWNPGDRNDMAIGCTARISEDTTLEDLSGNKLSMDDFSHGDRIRIVLARPYNIREGLGSVKAKKVVLLSRAQKD</sequence>
<keyword evidence="3" id="KW-1185">Reference proteome</keyword>
<evidence type="ECO:0000313" key="2">
    <source>
        <dbReference type="EMBL" id="MFC4098131.1"/>
    </source>
</evidence>
<accession>A0ABV8JWH8</accession>
<name>A0ABV8JWH8_9BACL</name>
<dbReference type="RefSeq" id="WP_377716540.1">
    <property type="nucleotide sequence ID" value="NZ_JBHSAM010000001.1"/>
</dbReference>
<evidence type="ECO:0000313" key="3">
    <source>
        <dbReference type="Proteomes" id="UP001595715"/>
    </source>
</evidence>
<comment type="caution">
    <text evidence="2">The sequence shown here is derived from an EMBL/GenBank/DDBJ whole genome shotgun (WGS) entry which is preliminary data.</text>
</comment>
<protein>
    <submittedName>
        <fullName evidence="2">Uncharacterized protein</fullName>
    </submittedName>
</protein>
<keyword evidence="1" id="KW-1133">Transmembrane helix</keyword>
<reference evidence="3" key="1">
    <citation type="journal article" date="2019" name="Int. J. Syst. Evol. Microbiol.">
        <title>The Global Catalogue of Microorganisms (GCM) 10K type strain sequencing project: providing services to taxonomists for standard genome sequencing and annotation.</title>
        <authorList>
            <consortium name="The Broad Institute Genomics Platform"/>
            <consortium name="The Broad Institute Genome Sequencing Center for Infectious Disease"/>
            <person name="Wu L."/>
            <person name="Ma J."/>
        </authorList>
    </citation>
    <scope>NUCLEOTIDE SEQUENCE [LARGE SCALE GENOMIC DNA]</scope>
    <source>
        <strain evidence="3">IBRC-M 10987</strain>
    </source>
</reference>
<feature type="transmembrane region" description="Helical" evidence="1">
    <location>
        <begin position="7"/>
        <end position="26"/>
    </location>
</feature>
<dbReference type="EMBL" id="JBHSAM010000001">
    <property type="protein sequence ID" value="MFC4098131.1"/>
    <property type="molecule type" value="Genomic_DNA"/>
</dbReference>
<proteinExistence type="predicted"/>
<keyword evidence="1" id="KW-0812">Transmembrane</keyword>
<keyword evidence="1" id="KW-0472">Membrane</keyword>